<dbReference type="RefSeq" id="WP_072555141.1">
    <property type="nucleotide sequence ID" value="NZ_CP018155.1"/>
</dbReference>
<dbReference type="PANTHER" id="PTHR22642:SF2">
    <property type="entry name" value="PROTEIN LONG AFTER FAR-RED 3"/>
    <property type="match status" value="1"/>
</dbReference>
<dbReference type="InterPro" id="IPR013108">
    <property type="entry name" value="Amidohydro_3"/>
</dbReference>
<dbReference type="KEGG" id="ten:LPB136_05320"/>
<dbReference type="Gene3D" id="3.10.310.70">
    <property type="match status" value="1"/>
</dbReference>
<evidence type="ECO:0000259" key="1">
    <source>
        <dbReference type="Pfam" id="PF07969"/>
    </source>
</evidence>
<sequence>MSKSKILIGIIAIAFISYFLISKDFDKNSDTLYINGNFITLNETLENAEAIFVEKGKIKDIGTTNELEKYRKGNTVVDLKGATVLPGFIDSHSHVALSAFLNDMIDLSGFKHKTNAEVWNHLKEQIKTKKEGEWVICKGIDPILVEGLKTPNIAFLDEISPNNPILLVSQSMHTYWVNSNTFKKVNITKDTPNPSKSSYYEKDKNGELTGLIAEQEAFSPILNQLKRDVLTSKFLINSTVSTLNKYAKNGNTTVVSAGITINDDKPLLLYKHLSSEKSGFINQALATFGLLPKREQNPRHFLYIRHDRSFLLPETKANDDFYNIIGVKHWYDGSPYTGSMYLESPYLTTEFNKNKLHIPEDSSGKALIEEDSLVNFIKKYDKKGWQIAIHSQGDLSSRKVINAFKKANSEVNITEKRHRIEHCLLLSKNSLSEMKTLNMTPSFHINHLFYYGKALSNEIIGKERAERILPILTAEKLDIKYSMHADQPMFESKPFHLIQTAIKRQTKENDTLGYNERISLLNGLKAMTTNAAWQINMEDKIGSLAKGKYADFIIIDKNPFKTSIDSLHQIKVIKTFINGNEVK</sequence>
<dbReference type="Gene3D" id="2.30.40.10">
    <property type="entry name" value="Urease, subunit C, domain 1"/>
    <property type="match status" value="1"/>
</dbReference>
<proteinExistence type="predicted"/>
<keyword evidence="3" id="KW-1185">Reference proteome</keyword>
<dbReference type="Proteomes" id="UP000181898">
    <property type="component" value="Chromosome"/>
</dbReference>
<reference evidence="2 3" key="1">
    <citation type="submission" date="2016-11" db="EMBL/GenBank/DDBJ databases">
        <title>Tenacibaculum sp. LPB0136, isolated from marine environment.</title>
        <authorList>
            <person name="Kim E."/>
            <person name="Yi H."/>
        </authorList>
    </citation>
    <scope>NUCLEOTIDE SEQUENCE [LARGE SCALE GENOMIC DNA]</scope>
    <source>
        <strain evidence="2 3">LPB0136</strain>
    </source>
</reference>
<name>A0A1L3JI47_9FLAO</name>
<evidence type="ECO:0000313" key="3">
    <source>
        <dbReference type="Proteomes" id="UP000181898"/>
    </source>
</evidence>
<dbReference type="SUPFAM" id="SSF51338">
    <property type="entry name" value="Composite domain of metallo-dependent hydrolases"/>
    <property type="match status" value="1"/>
</dbReference>
<dbReference type="Gene3D" id="3.20.20.140">
    <property type="entry name" value="Metal-dependent hydrolases"/>
    <property type="match status" value="1"/>
</dbReference>
<dbReference type="EMBL" id="CP018155">
    <property type="protein sequence ID" value="APG64816.1"/>
    <property type="molecule type" value="Genomic_DNA"/>
</dbReference>
<organism evidence="2 3">
    <name type="scientific">Tenacibaculum todarodis</name>
    <dbReference type="NCBI Taxonomy" id="1850252"/>
    <lineage>
        <taxon>Bacteria</taxon>
        <taxon>Pseudomonadati</taxon>
        <taxon>Bacteroidota</taxon>
        <taxon>Flavobacteriia</taxon>
        <taxon>Flavobacteriales</taxon>
        <taxon>Flavobacteriaceae</taxon>
        <taxon>Tenacibaculum</taxon>
    </lineage>
</organism>
<dbReference type="CDD" id="cd01300">
    <property type="entry name" value="YtcJ_like"/>
    <property type="match status" value="1"/>
</dbReference>
<dbReference type="OrthoDB" id="9767366at2"/>
<dbReference type="InterPro" id="IPR011059">
    <property type="entry name" value="Metal-dep_hydrolase_composite"/>
</dbReference>
<dbReference type="GO" id="GO:0016810">
    <property type="term" value="F:hydrolase activity, acting on carbon-nitrogen (but not peptide) bonds"/>
    <property type="evidence" value="ECO:0007669"/>
    <property type="project" value="InterPro"/>
</dbReference>
<dbReference type="PANTHER" id="PTHR22642">
    <property type="entry name" value="IMIDAZOLONEPROPIONASE"/>
    <property type="match status" value="1"/>
</dbReference>
<dbReference type="InterPro" id="IPR032466">
    <property type="entry name" value="Metal_Hydrolase"/>
</dbReference>
<accession>A0A1L3JI47</accession>
<dbReference type="SUPFAM" id="SSF51556">
    <property type="entry name" value="Metallo-dependent hydrolases"/>
    <property type="match status" value="1"/>
</dbReference>
<protein>
    <recommendedName>
        <fullName evidence="1">Amidohydrolase 3 domain-containing protein</fullName>
    </recommendedName>
</protein>
<feature type="domain" description="Amidohydrolase 3" evidence="1">
    <location>
        <begin position="76"/>
        <end position="582"/>
    </location>
</feature>
<dbReference type="InterPro" id="IPR033932">
    <property type="entry name" value="YtcJ-like"/>
</dbReference>
<evidence type="ECO:0000313" key="2">
    <source>
        <dbReference type="EMBL" id="APG64816.1"/>
    </source>
</evidence>
<gene>
    <name evidence="2" type="ORF">LPB136_05320</name>
</gene>
<dbReference type="AlphaFoldDB" id="A0A1L3JI47"/>
<dbReference type="Pfam" id="PF07969">
    <property type="entry name" value="Amidohydro_3"/>
    <property type="match status" value="1"/>
</dbReference>